<feature type="domain" description="FAD-dependent oxidoreductase 2 FAD-binding" evidence="6">
    <location>
        <begin position="302"/>
        <end position="502"/>
    </location>
</feature>
<evidence type="ECO:0000259" key="6">
    <source>
        <dbReference type="Pfam" id="PF00890"/>
    </source>
</evidence>
<dbReference type="PRINTS" id="PR00411">
    <property type="entry name" value="PNDRDTASEI"/>
</dbReference>
<evidence type="ECO:0000256" key="5">
    <source>
        <dbReference type="SAM" id="Phobius"/>
    </source>
</evidence>
<dbReference type="InterPro" id="IPR027477">
    <property type="entry name" value="Succ_DH/fumarate_Rdtase_cat_sf"/>
</dbReference>
<dbReference type="SUPFAM" id="SSF56425">
    <property type="entry name" value="Succinate dehydrogenase/fumarate reductase flavoprotein, catalytic domain"/>
    <property type="match status" value="1"/>
</dbReference>
<feature type="domain" description="FAD-dependent oxidoreductase 2 FAD-binding" evidence="6">
    <location>
        <begin position="9"/>
        <end position="282"/>
    </location>
</feature>
<dbReference type="EMBL" id="JAFJYH010000086">
    <property type="protein sequence ID" value="KAG4420338.1"/>
    <property type="molecule type" value="Genomic_DNA"/>
</dbReference>
<evidence type="ECO:0000313" key="7">
    <source>
        <dbReference type="EMBL" id="KAG4420338.1"/>
    </source>
</evidence>
<name>A0A8H7TKA6_9HELO</name>
<dbReference type="GO" id="GO:0008202">
    <property type="term" value="P:steroid metabolic process"/>
    <property type="evidence" value="ECO:0007669"/>
    <property type="project" value="UniProtKB-ARBA"/>
</dbReference>
<reference evidence="7" key="1">
    <citation type="submission" date="2021-02" db="EMBL/GenBank/DDBJ databases">
        <title>Genome sequence Cadophora malorum strain M34.</title>
        <authorList>
            <person name="Stefanovic E."/>
            <person name="Vu D."/>
            <person name="Scully C."/>
            <person name="Dijksterhuis J."/>
            <person name="Roader J."/>
            <person name="Houbraken J."/>
        </authorList>
    </citation>
    <scope>NUCLEOTIDE SEQUENCE</scope>
    <source>
        <strain evidence="7">M34</strain>
    </source>
</reference>
<keyword evidence="5" id="KW-0472">Membrane</keyword>
<keyword evidence="3" id="KW-0274">FAD</keyword>
<evidence type="ECO:0000256" key="2">
    <source>
        <dbReference type="ARBA" id="ARBA00022630"/>
    </source>
</evidence>
<dbReference type="AlphaFoldDB" id="A0A8H7TKA6"/>
<dbReference type="GO" id="GO:0016491">
    <property type="term" value="F:oxidoreductase activity"/>
    <property type="evidence" value="ECO:0007669"/>
    <property type="project" value="UniProtKB-KW"/>
</dbReference>
<keyword evidence="4" id="KW-0560">Oxidoreductase</keyword>
<comment type="caution">
    <text evidence="7">The sequence shown here is derived from an EMBL/GenBank/DDBJ whole genome shotgun (WGS) entry which is preliminary data.</text>
</comment>
<dbReference type="OrthoDB" id="7777654at2759"/>
<proteinExistence type="predicted"/>
<dbReference type="PANTHER" id="PTHR43400">
    <property type="entry name" value="FUMARATE REDUCTASE"/>
    <property type="match status" value="1"/>
</dbReference>
<evidence type="ECO:0000256" key="4">
    <source>
        <dbReference type="ARBA" id="ARBA00023002"/>
    </source>
</evidence>
<dbReference type="Gene3D" id="3.50.50.60">
    <property type="entry name" value="FAD/NAD(P)-binding domain"/>
    <property type="match status" value="2"/>
</dbReference>
<evidence type="ECO:0000256" key="1">
    <source>
        <dbReference type="ARBA" id="ARBA00001974"/>
    </source>
</evidence>
<accession>A0A8H7TKA6</accession>
<dbReference type="SUPFAM" id="SSF51905">
    <property type="entry name" value="FAD/NAD(P)-binding domain"/>
    <property type="match status" value="1"/>
</dbReference>
<dbReference type="Pfam" id="PF00890">
    <property type="entry name" value="FAD_binding_2"/>
    <property type="match status" value="2"/>
</dbReference>
<keyword evidence="5" id="KW-1133">Transmembrane helix</keyword>
<organism evidence="7 8">
    <name type="scientific">Cadophora malorum</name>
    <dbReference type="NCBI Taxonomy" id="108018"/>
    <lineage>
        <taxon>Eukaryota</taxon>
        <taxon>Fungi</taxon>
        <taxon>Dikarya</taxon>
        <taxon>Ascomycota</taxon>
        <taxon>Pezizomycotina</taxon>
        <taxon>Leotiomycetes</taxon>
        <taxon>Helotiales</taxon>
        <taxon>Ploettnerulaceae</taxon>
        <taxon>Cadophora</taxon>
    </lineage>
</organism>
<dbReference type="InterPro" id="IPR036188">
    <property type="entry name" value="FAD/NAD-bd_sf"/>
</dbReference>
<dbReference type="InterPro" id="IPR003953">
    <property type="entry name" value="FAD-dep_OxRdtase_2_FAD-bd"/>
</dbReference>
<evidence type="ECO:0000313" key="8">
    <source>
        <dbReference type="Proteomes" id="UP000664132"/>
    </source>
</evidence>
<dbReference type="PANTHER" id="PTHR43400:SF10">
    <property type="entry name" value="3-OXOSTEROID 1-DEHYDROGENASE"/>
    <property type="match status" value="1"/>
</dbReference>
<feature type="transmembrane region" description="Helical" evidence="5">
    <location>
        <begin position="174"/>
        <end position="194"/>
    </location>
</feature>
<dbReference type="Gene3D" id="3.90.700.10">
    <property type="entry name" value="Succinate dehydrogenase/fumarate reductase flavoprotein, catalytic domain"/>
    <property type="match status" value="1"/>
</dbReference>
<feature type="transmembrane region" description="Helical" evidence="5">
    <location>
        <begin position="6"/>
        <end position="24"/>
    </location>
</feature>
<keyword evidence="8" id="KW-1185">Reference proteome</keyword>
<protein>
    <recommendedName>
        <fullName evidence="6">FAD-dependent oxidoreductase 2 FAD-binding domain-containing protein</fullName>
    </recommendedName>
</protein>
<keyword evidence="2" id="KW-0285">Flavoprotein</keyword>
<sequence length="522" mass="57013">MDFSETTGDVVIVGAGATGLVAALRAHHRGLRPLLIEKSTHIGGASVVSGGGVWMPNSHISQHAGVQDSIPNALKYVETIIDDLEKEGFKWVHSTGYSYYYVEKEGGAVGTTIEGKIFDLKDLGDWQDFMLVRKAAGTFAMYTHEYRFVVNFRRTWEAVFAFLILMGRTMFWKLWGCLPVTLGMSLVAQLLLFVKLRGIDVWRECLMVMLHVEHGKVAGVVDKKDGADKLIRSDRGVMLCAGGFAKNAAMRQKHTKGPVSDKWTSVPHGDFGDAIQADATLKIRCLFLPIDADSLIIQGQEVGGDVALLDDAWWGPTFINPQTGKTHFALVERSLPTSTIVAPDCGRFMNESQSYVDCGHAQYTRHQTVPAIPAWLIFDTQHHTFASGVITKAATLPELADKIEIDAENLVSTVRRFNAMASIGKDEDFNRRDHVYDRYFGDASCKPNPNLPGDLGTKGSLVTDESARVFKDDGTPFQGLYAAGNNSASVMGRTYPGAGGTLGPAMIFAFAAMDHVAGIEET</sequence>
<keyword evidence="5" id="KW-0812">Transmembrane</keyword>
<dbReference type="InterPro" id="IPR050315">
    <property type="entry name" value="FAD-oxidoreductase_2"/>
</dbReference>
<dbReference type="Proteomes" id="UP000664132">
    <property type="component" value="Unassembled WGS sequence"/>
</dbReference>
<gene>
    <name evidence="7" type="ORF">IFR04_006544</name>
</gene>
<evidence type="ECO:0000256" key="3">
    <source>
        <dbReference type="ARBA" id="ARBA00022827"/>
    </source>
</evidence>
<comment type="cofactor">
    <cofactor evidence="1">
        <name>FAD</name>
        <dbReference type="ChEBI" id="CHEBI:57692"/>
    </cofactor>
</comment>